<gene>
    <name evidence="1" type="ORF">DDK22_11580</name>
</gene>
<dbReference type="AlphaFoldDB" id="A0A367PMP2"/>
<dbReference type="EMBL" id="QDHA01000026">
    <property type="protein sequence ID" value="RCJ08275.1"/>
    <property type="molecule type" value="Genomic_DNA"/>
</dbReference>
<protein>
    <submittedName>
        <fullName evidence="1">Uncharacterized protein</fullName>
    </submittedName>
</protein>
<organism evidence="1 2">
    <name type="scientific">Cupriavidus necator</name>
    <name type="common">Alcaligenes eutrophus</name>
    <name type="synonym">Ralstonia eutropha</name>
    <dbReference type="NCBI Taxonomy" id="106590"/>
    <lineage>
        <taxon>Bacteria</taxon>
        <taxon>Pseudomonadati</taxon>
        <taxon>Pseudomonadota</taxon>
        <taxon>Betaproteobacteria</taxon>
        <taxon>Burkholderiales</taxon>
        <taxon>Burkholderiaceae</taxon>
        <taxon>Cupriavidus</taxon>
    </lineage>
</organism>
<reference evidence="1 2" key="1">
    <citation type="submission" date="2018-04" db="EMBL/GenBank/DDBJ databases">
        <title>Cupriavidus necator CR12 genome sequencing and assembly.</title>
        <authorList>
            <person name="Ben Fekih I."/>
            <person name="Mazhar H.S."/>
            <person name="Bello S.K."/>
            <person name="Rensing C."/>
        </authorList>
    </citation>
    <scope>NUCLEOTIDE SEQUENCE [LARGE SCALE GENOMIC DNA]</scope>
    <source>
        <strain evidence="1 2">CR12</strain>
    </source>
</reference>
<evidence type="ECO:0000313" key="1">
    <source>
        <dbReference type="EMBL" id="RCJ08275.1"/>
    </source>
</evidence>
<comment type="caution">
    <text evidence="1">The sequence shown here is derived from an EMBL/GenBank/DDBJ whole genome shotgun (WGS) entry which is preliminary data.</text>
</comment>
<dbReference type="Proteomes" id="UP000253501">
    <property type="component" value="Unassembled WGS sequence"/>
</dbReference>
<evidence type="ECO:0000313" key="2">
    <source>
        <dbReference type="Proteomes" id="UP000253501"/>
    </source>
</evidence>
<proteinExistence type="predicted"/>
<name>A0A367PMP2_CUPNE</name>
<dbReference type="RefSeq" id="WP_114132082.1">
    <property type="nucleotide sequence ID" value="NZ_CP068436.1"/>
</dbReference>
<sequence length="81" mass="8948">MIKSLGSAEQIRNEILRRLQENADLGDTCRDCDIPLPQPVDATANGGCNWRTIDAFPAVPPACLATVKAVTTEMMREYDLR</sequence>
<accession>A0A367PMP2</accession>